<proteinExistence type="predicted"/>
<organism evidence="1 2">
    <name type="scientific">Catharanthus roseus</name>
    <name type="common">Madagascar periwinkle</name>
    <name type="synonym">Vinca rosea</name>
    <dbReference type="NCBI Taxonomy" id="4058"/>
    <lineage>
        <taxon>Eukaryota</taxon>
        <taxon>Viridiplantae</taxon>
        <taxon>Streptophyta</taxon>
        <taxon>Embryophyta</taxon>
        <taxon>Tracheophyta</taxon>
        <taxon>Spermatophyta</taxon>
        <taxon>Magnoliopsida</taxon>
        <taxon>eudicotyledons</taxon>
        <taxon>Gunneridae</taxon>
        <taxon>Pentapetalae</taxon>
        <taxon>asterids</taxon>
        <taxon>lamiids</taxon>
        <taxon>Gentianales</taxon>
        <taxon>Apocynaceae</taxon>
        <taxon>Rauvolfioideae</taxon>
        <taxon>Vinceae</taxon>
        <taxon>Catharanthinae</taxon>
        <taxon>Catharanthus</taxon>
    </lineage>
</organism>
<evidence type="ECO:0000313" key="1">
    <source>
        <dbReference type="EMBL" id="KAI5656903.1"/>
    </source>
</evidence>
<dbReference type="Proteomes" id="UP001060085">
    <property type="component" value="Linkage Group LG06"/>
</dbReference>
<name>A0ACC0ABV2_CATRO</name>
<sequence>MLLGKMVLRLTRKGRLTKGGIRGLIVLNGRVLHFILAHEFFSSLKDITGKASENWKVLKELEKAAKKVNIDINIEGDLASAQKVKECPHYIGKEVRTADELVQMISHFYYNANKPSCINDDLMIFALLSQRGRVQFGWKVCSNSVGTWQTLKIIFFFLVLKIILCFLIIPCKNSEMSRTPNGLLLSLFPEMKKQSQSLFLLPFLLCFQSISGIDFIFNGFESSNLSLYGHSTIESRVLTLTNDSTFSIGRALYPSKIVTKQGNSSKVLPFSTSFIFAIAPYKGLLPGHGMVFLFVPHTGIDGAASAQYLGLFNSTNDGSPDNHVFGVEFDVLQNEDINDMNNNHVGIDVNSVKSEFDHEAGYWSDDSRPLQNLVLNSGSNYQVWIDYADSEIKVTMAPAGMKRPKVALLYATLNLSQVFEDEMYVGFTAATGQLVESHKILAWSFSNSNFSLSEALINTNLPSFVLPKDPSHRSKGFIAGITLGLFMVLVLASLVSVILFKRNRRRRRRRRRRREREEMEDWELEYWPHSTSAELPVFDLRTIVSATDNFSFANKLGQGGFGSVYKGRLHDGQEVAVKRLSKSSGQGVKEFKNEVTLIARLQHRNLVRLYGCCIQHEEKMLIYEYLPNKGLDNFIFDKAKRSLIYWRKCFEIIMGVARGMVYLHRDSRLRIIHRDLKASNVLLDAAMEPKISDFGMARIFGANQMEANTNRVVGTYGYMSPEYAMGGLFSDKTDVFSFGVLLMEIISGKKNNSYYDTDSVNLIGHAWNLWREGNSLDIVDPSLVDSYQANEVSRCILIGLLCVQEHASDRPTMAEVLSMLSNETTLSAVSPNQPAFVIRRGNSYQNPSPASLGAASVNDVTVSAVQAR</sequence>
<comment type="caution">
    <text evidence="1">The sequence shown here is derived from an EMBL/GenBank/DDBJ whole genome shotgun (WGS) entry which is preliminary data.</text>
</comment>
<protein>
    <submittedName>
        <fullName evidence="1">Uncharacterized protein</fullName>
    </submittedName>
</protein>
<accession>A0ACC0ABV2</accession>
<reference evidence="2" key="1">
    <citation type="journal article" date="2023" name="Nat. Plants">
        <title>Single-cell RNA sequencing provides a high-resolution roadmap for understanding the multicellular compartmentation of specialized metabolism.</title>
        <authorList>
            <person name="Sun S."/>
            <person name="Shen X."/>
            <person name="Li Y."/>
            <person name="Li Y."/>
            <person name="Wang S."/>
            <person name="Li R."/>
            <person name="Zhang H."/>
            <person name="Shen G."/>
            <person name="Guo B."/>
            <person name="Wei J."/>
            <person name="Xu J."/>
            <person name="St-Pierre B."/>
            <person name="Chen S."/>
            <person name="Sun C."/>
        </authorList>
    </citation>
    <scope>NUCLEOTIDE SEQUENCE [LARGE SCALE GENOMIC DNA]</scope>
</reference>
<keyword evidence="2" id="KW-1185">Reference proteome</keyword>
<evidence type="ECO:0000313" key="2">
    <source>
        <dbReference type="Proteomes" id="UP001060085"/>
    </source>
</evidence>
<dbReference type="EMBL" id="CM044706">
    <property type="protein sequence ID" value="KAI5656903.1"/>
    <property type="molecule type" value="Genomic_DNA"/>
</dbReference>
<gene>
    <name evidence="1" type="ORF">M9H77_25696</name>
</gene>